<sequence>MDTPQLQLPLVSPGKQQEHNEFSSPTSCMHVCLKMRDRRCQLSLLTTIHNTVL</sequence>
<dbReference type="AlphaFoldDB" id="A0A9D4QK27"/>
<reference evidence="2" key="1">
    <citation type="journal article" date="2019" name="bioRxiv">
        <title>The Genome of the Zebra Mussel, Dreissena polymorpha: A Resource for Invasive Species Research.</title>
        <authorList>
            <person name="McCartney M.A."/>
            <person name="Auch B."/>
            <person name="Kono T."/>
            <person name="Mallez S."/>
            <person name="Zhang Y."/>
            <person name="Obille A."/>
            <person name="Becker A."/>
            <person name="Abrahante J.E."/>
            <person name="Garbe J."/>
            <person name="Badalamenti J.P."/>
            <person name="Herman A."/>
            <person name="Mangelson H."/>
            <person name="Liachko I."/>
            <person name="Sullivan S."/>
            <person name="Sone E.D."/>
            <person name="Koren S."/>
            <person name="Silverstein K.A.T."/>
            <person name="Beckman K.B."/>
            <person name="Gohl D.M."/>
        </authorList>
    </citation>
    <scope>NUCLEOTIDE SEQUENCE</scope>
    <source>
        <strain evidence="2">Duluth1</strain>
        <tissue evidence="2">Whole animal</tissue>
    </source>
</reference>
<name>A0A9D4QK27_DREPO</name>
<organism evidence="2 3">
    <name type="scientific">Dreissena polymorpha</name>
    <name type="common">Zebra mussel</name>
    <name type="synonym">Mytilus polymorpha</name>
    <dbReference type="NCBI Taxonomy" id="45954"/>
    <lineage>
        <taxon>Eukaryota</taxon>
        <taxon>Metazoa</taxon>
        <taxon>Spiralia</taxon>
        <taxon>Lophotrochozoa</taxon>
        <taxon>Mollusca</taxon>
        <taxon>Bivalvia</taxon>
        <taxon>Autobranchia</taxon>
        <taxon>Heteroconchia</taxon>
        <taxon>Euheterodonta</taxon>
        <taxon>Imparidentia</taxon>
        <taxon>Neoheterodontei</taxon>
        <taxon>Myida</taxon>
        <taxon>Dreissenoidea</taxon>
        <taxon>Dreissenidae</taxon>
        <taxon>Dreissena</taxon>
    </lineage>
</organism>
<comment type="caution">
    <text evidence="2">The sequence shown here is derived from an EMBL/GenBank/DDBJ whole genome shotgun (WGS) entry which is preliminary data.</text>
</comment>
<evidence type="ECO:0000313" key="3">
    <source>
        <dbReference type="Proteomes" id="UP000828390"/>
    </source>
</evidence>
<protein>
    <submittedName>
        <fullName evidence="2">Uncharacterized protein</fullName>
    </submittedName>
</protein>
<dbReference type="EMBL" id="JAIWYP010000004">
    <property type="protein sequence ID" value="KAH3834343.1"/>
    <property type="molecule type" value="Genomic_DNA"/>
</dbReference>
<evidence type="ECO:0000256" key="1">
    <source>
        <dbReference type="SAM" id="MobiDB-lite"/>
    </source>
</evidence>
<proteinExistence type="predicted"/>
<keyword evidence="3" id="KW-1185">Reference proteome</keyword>
<gene>
    <name evidence="2" type="ORF">DPMN_107666</name>
</gene>
<feature type="region of interest" description="Disordered" evidence="1">
    <location>
        <begin position="1"/>
        <end position="23"/>
    </location>
</feature>
<evidence type="ECO:0000313" key="2">
    <source>
        <dbReference type="EMBL" id="KAH3834343.1"/>
    </source>
</evidence>
<accession>A0A9D4QK27</accession>
<reference evidence="2" key="2">
    <citation type="submission" date="2020-11" db="EMBL/GenBank/DDBJ databases">
        <authorList>
            <person name="McCartney M.A."/>
            <person name="Auch B."/>
            <person name="Kono T."/>
            <person name="Mallez S."/>
            <person name="Becker A."/>
            <person name="Gohl D.M."/>
            <person name="Silverstein K.A.T."/>
            <person name="Koren S."/>
            <person name="Bechman K.B."/>
            <person name="Herman A."/>
            <person name="Abrahante J.E."/>
            <person name="Garbe J."/>
        </authorList>
    </citation>
    <scope>NUCLEOTIDE SEQUENCE</scope>
    <source>
        <strain evidence="2">Duluth1</strain>
        <tissue evidence="2">Whole animal</tissue>
    </source>
</reference>
<dbReference type="Proteomes" id="UP000828390">
    <property type="component" value="Unassembled WGS sequence"/>
</dbReference>